<protein>
    <submittedName>
        <fullName evidence="11">Prophage-derived bactoprenol glucosyl transferase</fullName>
        <ecNumber evidence="11">2.4.1.-</ecNumber>
    </submittedName>
</protein>
<evidence type="ECO:0000256" key="1">
    <source>
        <dbReference type="ARBA" id="ARBA00004651"/>
    </source>
</evidence>
<dbReference type="AlphaFoldDB" id="B3RAI4"/>
<evidence type="ECO:0000256" key="5">
    <source>
        <dbReference type="ARBA" id="ARBA00022692"/>
    </source>
</evidence>
<keyword evidence="6 9" id="KW-1133">Transmembrane helix</keyword>
<dbReference type="EC" id="2.4.1.-" evidence="11"/>
<reference evidence="11 12" key="1">
    <citation type="journal article" date="2008" name="Genome Res.">
        <title>Genome sequence of the beta-rhizobium Cupriavidus taiwanensis and comparative genomics of rhizobia.</title>
        <authorList>
            <person name="Amadou C."/>
            <person name="Pascal G."/>
            <person name="Mangenot S."/>
            <person name="Glew M."/>
            <person name="Bontemps C."/>
            <person name="Capela D."/>
            <person name="Carrere S."/>
            <person name="Cruveiller S."/>
            <person name="Dossat C."/>
            <person name="Lajus A."/>
            <person name="Marchetti M."/>
            <person name="Poinsot V."/>
            <person name="Rouy Z."/>
            <person name="Servin B."/>
            <person name="Saad M."/>
            <person name="Schenowitz C."/>
            <person name="Barbe V."/>
            <person name="Batut J."/>
            <person name="Medigue C."/>
            <person name="Masson-Boivin C."/>
        </authorList>
    </citation>
    <scope>NUCLEOTIDE SEQUENCE [LARGE SCALE GENOMIC DNA]</scope>
    <source>
        <strain evidence="12">DSM 17343 / BCRC 17206 / CCUG 44338 / CIP 107171 / LMG 19424 / R1</strain>
    </source>
</reference>
<dbReference type="eggNOG" id="COG0463">
    <property type="taxonomic scope" value="Bacteria"/>
</dbReference>
<dbReference type="BioCyc" id="CTAI977880:RALTA_RS21930-MONOMER"/>
<dbReference type="GO" id="GO:0005886">
    <property type="term" value="C:plasma membrane"/>
    <property type="evidence" value="ECO:0007669"/>
    <property type="project" value="UniProtKB-SubCell"/>
</dbReference>
<evidence type="ECO:0000313" key="12">
    <source>
        <dbReference type="Proteomes" id="UP000001692"/>
    </source>
</evidence>
<evidence type="ECO:0000256" key="2">
    <source>
        <dbReference type="ARBA" id="ARBA00022475"/>
    </source>
</evidence>
<dbReference type="SUPFAM" id="SSF53448">
    <property type="entry name" value="Nucleotide-diphospho-sugar transferases"/>
    <property type="match status" value="1"/>
</dbReference>
<name>B3RAI4_CUPTR</name>
<dbReference type="FunFam" id="3.90.550.10:FF:000079">
    <property type="entry name" value="Probable glycosyl transferase"/>
    <property type="match status" value="1"/>
</dbReference>
<comment type="similarity">
    <text evidence="8">Belongs to the glycosyltransferase 2 family. GtrB subfamily.</text>
</comment>
<dbReference type="Gene3D" id="3.90.550.10">
    <property type="entry name" value="Spore Coat Polysaccharide Biosynthesis Protein SpsA, Chain A"/>
    <property type="match status" value="1"/>
</dbReference>
<keyword evidence="7 9" id="KW-0472">Membrane</keyword>
<evidence type="ECO:0000256" key="3">
    <source>
        <dbReference type="ARBA" id="ARBA00022676"/>
    </source>
</evidence>
<evidence type="ECO:0000256" key="9">
    <source>
        <dbReference type="SAM" id="Phobius"/>
    </source>
</evidence>
<dbReference type="PANTHER" id="PTHR48090:SF1">
    <property type="entry name" value="PROPHAGE BACTOPRENOL GLUCOSYL TRANSFERASE HOMOLOG"/>
    <property type="match status" value="1"/>
</dbReference>
<dbReference type="InterPro" id="IPR029044">
    <property type="entry name" value="Nucleotide-diphossugar_trans"/>
</dbReference>
<dbReference type="PANTHER" id="PTHR48090">
    <property type="entry name" value="UNDECAPRENYL-PHOSPHATE 4-DEOXY-4-FORMAMIDO-L-ARABINOSE TRANSFERASE-RELATED"/>
    <property type="match status" value="1"/>
</dbReference>
<dbReference type="HOGENOM" id="CLU_033536_0_1_4"/>
<dbReference type="InterPro" id="IPR001173">
    <property type="entry name" value="Glyco_trans_2-like"/>
</dbReference>
<dbReference type="GO" id="GO:0016757">
    <property type="term" value="F:glycosyltransferase activity"/>
    <property type="evidence" value="ECO:0007669"/>
    <property type="project" value="UniProtKB-KW"/>
</dbReference>
<dbReference type="Pfam" id="PF00535">
    <property type="entry name" value="Glycos_transf_2"/>
    <property type="match status" value="1"/>
</dbReference>
<feature type="transmembrane region" description="Helical" evidence="9">
    <location>
        <begin position="276"/>
        <end position="294"/>
    </location>
</feature>
<evidence type="ECO:0000256" key="7">
    <source>
        <dbReference type="ARBA" id="ARBA00023136"/>
    </source>
</evidence>
<dbReference type="RefSeq" id="WP_012356127.1">
    <property type="nucleotide sequence ID" value="NC_010530.1"/>
</dbReference>
<evidence type="ECO:0000313" key="11">
    <source>
        <dbReference type="EMBL" id="CAQ71909.1"/>
    </source>
</evidence>
<evidence type="ECO:0000256" key="8">
    <source>
        <dbReference type="ARBA" id="ARBA00038152"/>
    </source>
</evidence>
<keyword evidence="5 9" id="KW-0812">Transmembrane</keyword>
<keyword evidence="2" id="KW-1003">Cell membrane</keyword>
<sequence>MTDSGSGSLAVVVPVYNEEAVIRQFHQRLSATLDGIEHLHAAVIYVNDGSADHTLAVLLALRQQDPRIAIVNLSRNFGKEIALSAGLDFADADAVIVIDADLQDPPELIPEFVRLWQAGNDVVYGQRVSRRGETRLKKATAYLFYRVIQSLSRVHIPEDTGDFRLLSRRAVQALRSLREQHRYMKGLFSWIGYSQVALRYERAPRSAGTSKFNYPRLWAFALEGITSFSITPLKIATYVGLLIAGLSFMGAAFVFYKALVYGDPVRGYPSLMVTNLFLSGVQLIGIGVLGEYLGRMFNESKNRPLYFVERHIPAGMADDARTLARLVPDAASAIGIDRDVQRQKSVRIAGGT</sequence>
<evidence type="ECO:0000256" key="4">
    <source>
        <dbReference type="ARBA" id="ARBA00022679"/>
    </source>
</evidence>
<dbReference type="CDD" id="cd04187">
    <property type="entry name" value="DPM1_like_bac"/>
    <property type="match status" value="1"/>
</dbReference>
<dbReference type="GeneID" id="29764160"/>
<organism evidence="11 12">
    <name type="scientific">Cupriavidus taiwanensis (strain DSM 17343 / BCRC 17206 / CCUG 44338 / CIP 107171 / LMG 19424 / R1)</name>
    <name type="common">Ralstonia taiwanensis (strain LMG 19424)</name>
    <dbReference type="NCBI Taxonomy" id="977880"/>
    <lineage>
        <taxon>Bacteria</taxon>
        <taxon>Pseudomonadati</taxon>
        <taxon>Pseudomonadota</taxon>
        <taxon>Betaproteobacteria</taxon>
        <taxon>Burkholderiales</taxon>
        <taxon>Burkholderiaceae</taxon>
        <taxon>Cupriavidus</taxon>
    </lineage>
</organism>
<proteinExistence type="inferred from homology"/>
<dbReference type="EMBL" id="CU633750">
    <property type="protein sequence ID" value="CAQ71909.1"/>
    <property type="molecule type" value="Genomic_DNA"/>
</dbReference>
<feature type="transmembrane region" description="Helical" evidence="9">
    <location>
        <begin position="235"/>
        <end position="256"/>
    </location>
</feature>
<comment type="subcellular location">
    <subcellularLocation>
        <location evidence="1">Cell membrane</location>
        <topology evidence="1">Multi-pass membrane protein</topology>
    </subcellularLocation>
</comment>
<dbReference type="KEGG" id="cti:RALTA_B1309"/>
<feature type="domain" description="Glycosyltransferase 2-like" evidence="10">
    <location>
        <begin position="11"/>
        <end position="173"/>
    </location>
</feature>
<evidence type="ECO:0000259" key="10">
    <source>
        <dbReference type="Pfam" id="PF00535"/>
    </source>
</evidence>
<dbReference type="CAZy" id="GT2">
    <property type="family name" value="Glycosyltransferase Family 2"/>
</dbReference>
<dbReference type="Proteomes" id="UP000001692">
    <property type="component" value="Chromosome 2"/>
</dbReference>
<keyword evidence="3 11" id="KW-0328">Glycosyltransferase</keyword>
<keyword evidence="12" id="KW-1185">Reference proteome</keyword>
<accession>B3RAI4</accession>
<keyword evidence="4 11" id="KW-0808">Transferase</keyword>
<evidence type="ECO:0000256" key="6">
    <source>
        <dbReference type="ARBA" id="ARBA00022989"/>
    </source>
</evidence>
<dbReference type="InterPro" id="IPR050256">
    <property type="entry name" value="Glycosyltransferase_2"/>
</dbReference>
<gene>
    <name evidence="11" type="ordered locus">RALTA_B1309</name>
</gene>